<reference evidence="2 3" key="1">
    <citation type="journal article" date="2008" name="PLoS ONE">
        <title>Genetic basis of virulence attenuation revealed by comparative genomic analysis of Mycobacterium tuberculosis strain H37Ra versus H37Rv.</title>
        <authorList>
            <person name="Zheng H."/>
            <person name="Lu L."/>
            <person name="Wang B."/>
            <person name="Pu S."/>
            <person name="Zhang X."/>
            <person name="Zhu G."/>
            <person name="Shi W."/>
            <person name="Zhang L."/>
            <person name="Wang H."/>
            <person name="Wang S."/>
            <person name="Zhao G."/>
            <person name="Zhang Y."/>
        </authorList>
    </citation>
    <scope>NUCLEOTIDE SEQUENCE [LARGE SCALE GENOMIC DNA]</scope>
    <source>
        <strain evidence="3">ATCC 25177 / H37Ra</strain>
    </source>
</reference>
<dbReference type="AlphaFoldDB" id="A5TYY3"/>
<evidence type="ECO:0000313" key="3">
    <source>
        <dbReference type="Proteomes" id="UP000001988"/>
    </source>
</evidence>
<dbReference type="Proteomes" id="UP000001988">
    <property type="component" value="Chromosome"/>
</dbReference>
<protein>
    <submittedName>
        <fullName evidence="2">Uncharacterized protein</fullName>
    </submittedName>
</protein>
<dbReference type="HOGENOM" id="CLU_2001375_0_0_11"/>
<keyword evidence="3" id="KW-1185">Reference proteome</keyword>
<sequence>MTRVSWLPDRCLPRLPACGRGLRGSLPGDSGGTAPDSHRLPASSSPDGKNIGMQSVDLHVERHLPSRGRSHRTVATVTCVTALGDIRSAQLSATGAWPAVLFPSWSWLCGIGGGVDLQKPSCRA</sequence>
<accession>A5TYY3</accession>
<name>A5TYY3_MYCTA</name>
<evidence type="ECO:0000256" key="1">
    <source>
        <dbReference type="SAM" id="MobiDB-lite"/>
    </source>
</evidence>
<gene>
    <name evidence="2" type="ORF">MRA_0265A</name>
</gene>
<feature type="region of interest" description="Disordered" evidence="1">
    <location>
        <begin position="22"/>
        <end position="53"/>
    </location>
</feature>
<proteinExistence type="predicted"/>
<organism evidence="2 3">
    <name type="scientific">Mycobacterium tuberculosis (strain ATCC 25177 / H37Ra)</name>
    <dbReference type="NCBI Taxonomy" id="419947"/>
    <lineage>
        <taxon>Bacteria</taxon>
        <taxon>Bacillati</taxon>
        <taxon>Actinomycetota</taxon>
        <taxon>Actinomycetes</taxon>
        <taxon>Mycobacteriales</taxon>
        <taxon>Mycobacteriaceae</taxon>
        <taxon>Mycobacterium</taxon>
        <taxon>Mycobacterium tuberculosis complex</taxon>
    </lineage>
</organism>
<dbReference type="KEGG" id="mra:MRA_0265A"/>
<dbReference type="EMBL" id="CP000611">
    <property type="protein sequence ID" value="ABQ71983.1"/>
    <property type="molecule type" value="Genomic_DNA"/>
</dbReference>
<evidence type="ECO:0000313" key="2">
    <source>
        <dbReference type="EMBL" id="ABQ71983.1"/>
    </source>
</evidence>